<gene>
    <name evidence="1" type="ORF">HAYLEY_80</name>
</gene>
<evidence type="ECO:0000313" key="2">
    <source>
        <dbReference type="Proteomes" id="UP000230952"/>
    </source>
</evidence>
<dbReference type="Pfam" id="PF05534">
    <property type="entry name" value="HicB"/>
    <property type="match status" value="1"/>
</dbReference>
<dbReference type="Gene3D" id="1.10.1220.10">
    <property type="entry name" value="Met repressor-like"/>
    <property type="match status" value="1"/>
</dbReference>
<dbReference type="GO" id="GO:0006355">
    <property type="term" value="P:regulation of DNA-templated transcription"/>
    <property type="evidence" value="ECO:0007669"/>
    <property type="project" value="InterPro"/>
</dbReference>
<dbReference type="SUPFAM" id="SSF47598">
    <property type="entry name" value="Ribbon-helix-helix"/>
    <property type="match status" value="1"/>
</dbReference>
<protein>
    <submittedName>
        <fullName evidence="1">Antitoxin HicB</fullName>
    </submittedName>
</protein>
<evidence type="ECO:0000313" key="1">
    <source>
        <dbReference type="EMBL" id="ALA12809.1"/>
    </source>
</evidence>
<reference evidence="1 2" key="1">
    <citation type="journal article" date="2015" name="Genome Announc.">
        <title>Complete Genome Sequences of Nine Phages Capable of Infecting Paenibacillus larvae, the Causative Agent of American Foulbrood Disease in Honeybees.</title>
        <authorList>
            <person name="Tsourkas P.K."/>
            <person name="Yost D.G."/>
            <person name="Krohn A."/>
            <person name="LeBlanc L."/>
            <person name="Zhang A."/>
            <person name="Stamereilers C."/>
            <person name="Amy P.S."/>
        </authorList>
    </citation>
    <scope>NUCLEOTIDE SEQUENCE [LARGE SCALE GENOMIC DNA]</scope>
</reference>
<accession>A0A0K2CZ14</accession>
<dbReference type="InterPro" id="IPR008651">
    <property type="entry name" value="Uncharacterised_HicB"/>
</dbReference>
<dbReference type="InterPro" id="IPR013321">
    <property type="entry name" value="Arc_rbn_hlx_hlx"/>
</dbReference>
<dbReference type="SUPFAM" id="SSF143100">
    <property type="entry name" value="TTHA1013/TTHA0281-like"/>
    <property type="match status" value="1"/>
</dbReference>
<dbReference type="InterPro" id="IPR010985">
    <property type="entry name" value="Ribbon_hlx_hlx"/>
</dbReference>
<organism evidence="1 2">
    <name type="scientific">Paenibacillus phage Hayley</name>
    <dbReference type="NCBI Taxonomy" id="1702260"/>
    <lineage>
        <taxon>Viruses</taxon>
        <taxon>Duplodnaviria</taxon>
        <taxon>Heunggongvirae</taxon>
        <taxon>Uroviricota</taxon>
        <taxon>Caudoviricetes</taxon>
        <taxon>Gochnauervirinae</taxon>
        <taxon>Vegasvirus</taxon>
        <taxon>Vegasvirus vegas</taxon>
    </lineage>
</organism>
<name>A0A0K2CZ14_9CAUD</name>
<sequence>MGSSRFPFLTKHFILAKTKMANKDLAYYMALPYTIQIRPIKDESGSYYFATVAELDGCQSHGNTVQEAYAMIQEAMSGYIEVKLEHGDPIPEPTGEDAYSGRFNVRIPKTLHRQLAENAEREGISLNQYVLYKLSK</sequence>
<proteinExistence type="predicted"/>
<dbReference type="InterPro" id="IPR035069">
    <property type="entry name" value="TTHA1013/TTHA0281-like"/>
</dbReference>
<dbReference type="EMBL" id="KT361655">
    <property type="protein sequence ID" value="ALA12809.1"/>
    <property type="molecule type" value="Genomic_DNA"/>
</dbReference>
<dbReference type="Gene3D" id="3.30.160.250">
    <property type="match status" value="1"/>
</dbReference>
<dbReference type="Proteomes" id="UP000230952">
    <property type="component" value="Segment"/>
</dbReference>